<evidence type="ECO:0000313" key="4">
    <source>
        <dbReference type="EMBL" id="NYP84619.1"/>
    </source>
</evidence>
<evidence type="ECO:0000313" key="6">
    <source>
        <dbReference type="Proteomes" id="UP000517067"/>
    </source>
</evidence>
<comment type="caution">
    <text evidence="4">The sequence shown here is derived from an EMBL/GenBank/DDBJ whole genome shotgun (WGS) entry which is preliminary data.</text>
</comment>
<dbReference type="Proteomes" id="UP000540485">
    <property type="component" value="Unassembled WGS sequence"/>
</dbReference>
<gene>
    <name evidence="4" type="primary">sctE</name>
    <name evidence="5" type="ORF">G4A38_02840</name>
    <name evidence="4" type="ORF">G4A47_05130</name>
    <name evidence="3" type="ORF">GGB84_001982</name>
</gene>
<evidence type="ECO:0000313" key="5">
    <source>
        <dbReference type="EMBL" id="NYQ37566.1"/>
    </source>
</evidence>
<feature type="transmembrane region" description="Helical" evidence="2">
    <location>
        <begin position="181"/>
        <end position="214"/>
    </location>
</feature>
<dbReference type="EMBL" id="JABUPU010000005">
    <property type="protein sequence ID" value="NYP84619.1"/>
    <property type="molecule type" value="Genomic_DNA"/>
</dbReference>
<dbReference type="PIRSF" id="PIRSF033018">
    <property type="entry name" value="EspD"/>
    <property type="match status" value="1"/>
</dbReference>
<dbReference type="EMBL" id="DAAYTU010000010">
    <property type="protein sequence ID" value="HAG5770335.1"/>
    <property type="molecule type" value="Genomic_DNA"/>
</dbReference>
<organism evidence="4 6">
    <name type="scientific">Escherichia coli</name>
    <dbReference type="NCBI Taxonomy" id="562"/>
    <lineage>
        <taxon>Bacteria</taxon>
        <taxon>Pseudomonadati</taxon>
        <taxon>Pseudomonadota</taxon>
        <taxon>Gammaproteobacteria</taxon>
        <taxon>Enterobacterales</taxon>
        <taxon>Enterobacteriaceae</taxon>
        <taxon>Escherichia</taxon>
    </lineage>
</organism>
<dbReference type="EMBL" id="JABUPJ010000002">
    <property type="protein sequence ID" value="NYQ37566.1"/>
    <property type="molecule type" value="Genomic_DNA"/>
</dbReference>
<dbReference type="Proteomes" id="UP000517067">
    <property type="component" value="Unassembled WGS sequence"/>
</dbReference>
<dbReference type="InterPro" id="IPR014575">
    <property type="entry name" value="T3SS_EspD"/>
</dbReference>
<dbReference type="AlphaFoldDB" id="A0A0K4WEM3"/>
<keyword evidence="2" id="KW-0472">Membrane</keyword>
<evidence type="ECO:0000256" key="2">
    <source>
        <dbReference type="SAM" id="Phobius"/>
    </source>
</evidence>
<feature type="compositionally biased region" description="Polar residues" evidence="1">
    <location>
        <begin position="92"/>
        <end position="102"/>
    </location>
</feature>
<dbReference type="OrthoDB" id="9915959at2"/>
<reference evidence="3" key="3">
    <citation type="submission" date="2020-02" db="EMBL/GenBank/DDBJ databases">
        <authorList>
            <consortium name="NCBI Pathogen Detection Project"/>
        </authorList>
    </citation>
    <scope>NUCLEOTIDE SEQUENCE</scope>
    <source>
        <strain evidence="3">1839</strain>
    </source>
</reference>
<reference evidence="3" key="1">
    <citation type="journal article" date="2018" name="Genome Biol.">
        <title>SKESA: strategic k-mer extension for scrupulous assemblies.</title>
        <authorList>
            <person name="Souvorov A."/>
            <person name="Agarwala R."/>
            <person name="Lipman D.J."/>
        </authorList>
    </citation>
    <scope>NUCLEOTIDE SEQUENCE [LARGE SCALE GENOMIC DNA]</scope>
    <source>
        <strain evidence="3">1839</strain>
    </source>
</reference>
<evidence type="ECO:0000256" key="1">
    <source>
        <dbReference type="SAM" id="MobiDB-lite"/>
    </source>
</evidence>
<proteinExistence type="predicted"/>
<keyword evidence="2" id="KW-0812">Transmembrane</keyword>
<keyword evidence="2" id="KW-1133">Transmembrane helix</keyword>
<sequence length="380" mass="39605">MLNVNSDIQSMRSGASAATATSGINQPEVTSALDLQLVKSTAPSASWTESTALPTPPAGHSLVTPSVAEDVLSKLFGGISGEVRSRTEGTEPQRSTQNASSGYPYLSQVNNVDPQAMMMMVTLLSLDASAQKVASMKNSNEIYTDGQNKALDNKTLEFKKQLEEQQKAEEKAQKSKIVGQVFGWLGVAVTAIAAIFNPALWAVVAVSATAMALQTAVDVMGDKAPQALKTAAQVFGGVSIAASILTAGIGGVSSLMSKVGDVANKVGSNIVKTVTKLADVFVENVVSKVAATANGFTTSARSIGTTVLNNDSAQYSILAQLSAYAVQNLTRQSENLGESAKVELDKAAAELRNQASYLQNASQLISDSARVNSRIVSGRV</sequence>
<evidence type="ECO:0000313" key="3">
    <source>
        <dbReference type="EMBL" id="HAG5770335.1"/>
    </source>
</evidence>
<name>A0A0K4WEM3_ECOLX</name>
<reference evidence="4 6" key="2">
    <citation type="journal article" date="2020" name="J. Appl. Microbiol.">
        <title>Genetic characterization of Shigatoxigenic and enteropathogenic Escherichia coli O80:H2 from diarrheic and septicemic calves and relatedness to human Shigatoxigenic E. coli O80:H2.</title>
        <authorList>
            <person name="Habets A."/>
            <person name="Crombe F."/>
            <person name="Nakamura K."/>
            <person name="Guerin V."/>
            <person name="De Rauw K."/>
            <person name="Pierard D."/>
            <person name="Saulmont M."/>
            <person name="Hayashi T."/>
            <person name="Mainil J.G."/>
            <person name="Thiry D."/>
        </authorList>
    </citation>
    <scope>NUCLEOTIDE SEQUENCE [LARGE SCALE GENOMIC DNA]</scope>
    <source>
        <strain evidence="5">EH3306</strain>
        <strain evidence="4 6">EH3307</strain>
    </source>
</reference>
<dbReference type="RefSeq" id="WP_000935770.1">
    <property type="nucleotide sequence ID" value="NZ_BLDH01000419.1"/>
</dbReference>
<accession>A0A0K4WEM3</accession>
<feature type="region of interest" description="Disordered" evidence="1">
    <location>
        <begin position="82"/>
        <end position="102"/>
    </location>
</feature>
<feature type="transmembrane region" description="Helical" evidence="2">
    <location>
        <begin position="234"/>
        <end position="255"/>
    </location>
</feature>
<dbReference type="GeneID" id="89519109"/>
<protein>
    <submittedName>
        <fullName evidence="4">Type III secretion system translocon subunit SctE</fullName>
    </submittedName>
    <submittedName>
        <fullName evidence="3">YopB/SseC family type III secretion system translocon subunit</fullName>
    </submittedName>
</protein>